<proteinExistence type="inferred from homology"/>
<dbReference type="Pfam" id="PF13193">
    <property type="entry name" value="AMP-binding_C"/>
    <property type="match status" value="1"/>
</dbReference>
<dbReference type="EMBL" id="CP023483">
    <property type="protein sequence ID" value="ATF26536.1"/>
    <property type="molecule type" value="Genomic_DNA"/>
</dbReference>
<dbReference type="PANTHER" id="PTHR43201:SF5">
    <property type="entry name" value="MEDIUM-CHAIN ACYL-COA LIGASE ACSF2, MITOCHONDRIAL"/>
    <property type="match status" value="1"/>
</dbReference>
<evidence type="ECO:0000256" key="1">
    <source>
        <dbReference type="ARBA" id="ARBA00006432"/>
    </source>
</evidence>
<dbReference type="InterPro" id="IPR045851">
    <property type="entry name" value="AMP-bd_C_sf"/>
</dbReference>
<dbReference type="InterPro" id="IPR000873">
    <property type="entry name" value="AMP-dep_synth/lig_dom"/>
</dbReference>
<dbReference type="Pfam" id="PF00501">
    <property type="entry name" value="AMP-binding"/>
    <property type="match status" value="1"/>
</dbReference>
<evidence type="ECO:0000313" key="6">
    <source>
        <dbReference type="Proteomes" id="UP000243591"/>
    </source>
</evidence>
<dbReference type="PROSITE" id="PS00455">
    <property type="entry name" value="AMP_BINDING"/>
    <property type="match status" value="1"/>
</dbReference>
<dbReference type="PANTHER" id="PTHR43201">
    <property type="entry name" value="ACYL-COA SYNTHETASE"/>
    <property type="match status" value="1"/>
</dbReference>
<dbReference type="OrthoDB" id="9757771at2"/>
<feature type="domain" description="AMP-dependent synthetase/ligase" evidence="3">
    <location>
        <begin position="27"/>
        <end position="330"/>
    </location>
</feature>
<dbReference type="Gene3D" id="3.30.300.30">
    <property type="match status" value="1"/>
</dbReference>
<protein>
    <submittedName>
        <fullName evidence="5">Uncharacterized protein</fullName>
    </submittedName>
</protein>
<name>A0A291BZL6_BROTH</name>
<dbReference type="GO" id="GO:0031956">
    <property type="term" value="F:medium-chain fatty acid-CoA ligase activity"/>
    <property type="evidence" value="ECO:0007669"/>
    <property type="project" value="TreeGrafter"/>
</dbReference>
<dbReference type="GO" id="GO:0006631">
    <property type="term" value="P:fatty acid metabolic process"/>
    <property type="evidence" value="ECO:0007669"/>
    <property type="project" value="TreeGrafter"/>
</dbReference>
<keyword evidence="6" id="KW-1185">Reference proteome</keyword>
<dbReference type="KEGG" id="bths:CNY62_09115"/>
<dbReference type="STRING" id="2756.BFR44_08185"/>
<organism evidence="5 6">
    <name type="scientific">Brochothrix thermosphacta</name>
    <name type="common">Microbacterium thermosphactum</name>
    <dbReference type="NCBI Taxonomy" id="2756"/>
    <lineage>
        <taxon>Bacteria</taxon>
        <taxon>Bacillati</taxon>
        <taxon>Bacillota</taxon>
        <taxon>Bacilli</taxon>
        <taxon>Bacillales</taxon>
        <taxon>Listeriaceae</taxon>
        <taxon>Brochothrix</taxon>
    </lineage>
</organism>
<feature type="domain" description="AMP-binding enzyme C-terminal" evidence="4">
    <location>
        <begin position="382"/>
        <end position="452"/>
    </location>
</feature>
<gene>
    <name evidence="5" type="ORF">CNY62_09115</name>
</gene>
<evidence type="ECO:0000259" key="4">
    <source>
        <dbReference type="Pfam" id="PF13193"/>
    </source>
</evidence>
<evidence type="ECO:0000256" key="2">
    <source>
        <dbReference type="ARBA" id="ARBA00022598"/>
    </source>
</evidence>
<comment type="similarity">
    <text evidence="1">Belongs to the ATP-dependent AMP-binding enzyme family.</text>
</comment>
<dbReference type="InterPro" id="IPR020845">
    <property type="entry name" value="AMP-binding_CS"/>
</dbReference>
<keyword evidence="2" id="KW-0436">Ligase</keyword>
<dbReference type="Gene3D" id="3.40.50.12780">
    <property type="entry name" value="N-terminal domain of ligase-like"/>
    <property type="match status" value="1"/>
</dbReference>
<reference evidence="5 6" key="1">
    <citation type="submission" date="2017-09" db="EMBL/GenBank/DDBJ databases">
        <title>Complete Genome Sequences of Two Strains of the Meat Spoilage Bacterium Brochothrix thermosphacta Isolated from Ground Chicken.</title>
        <authorList>
            <person name="Paoli G.C."/>
            <person name="Wijey C."/>
            <person name="Chen C.-Y."/>
            <person name="Nguyen L."/>
            <person name="Yan X."/>
            <person name="Irwin P.L."/>
        </authorList>
    </citation>
    <scope>NUCLEOTIDE SEQUENCE [LARGE SCALE GENOMIC DNA]</scope>
    <source>
        <strain evidence="5 6">BI</strain>
    </source>
</reference>
<dbReference type="InterPro" id="IPR025110">
    <property type="entry name" value="AMP-bd_C"/>
</dbReference>
<accession>A0A291BZL6</accession>
<dbReference type="Proteomes" id="UP000243591">
    <property type="component" value="Chromosome"/>
</dbReference>
<dbReference type="SUPFAM" id="SSF56801">
    <property type="entry name" value="Acetyl-CoA synthetase-like"/>
    <property type="match status" value="1"/>
</dbReference>
<evidence type="ECO:0000259" key="3">
    <source>
        <dbReference type="Pfam" id="PF00501"/>
    </source>
</evidence>
<sequence length="470" mass="53207">MKVDIPRTGCHTIAKSGEKMLAIYDDKQHDKRVALDDGCERYTWSELREQVAKSAQGLRNLQTSGTVMIEMTNTAEALIQLMSAFQAGWDVCPFSSKAKHSQVQRLVDTLQPQLMIAIQGNHTIPVYTQAEWRERYNLLKPYVEHQSTSHFVGTTSGTTGLPKILYRTIKSWQASSEALADAYHNEKVQTVIIPGKLEQGHFLMGAIDGLCRGLSVRLLSRYHPQALRQLIEGTQDPLVYIVPTMMQHLAELPTNTSGFWLCGGDHCQTYWQERLKTAAPRMRLWRYYGSMETSFISLARDTDAPDGVGFPMLGVNITLTTEQKISVRSNQLFSGYDSKEQHLNQWETSDYGYLSEAGELTVIGRDTNRIQFGALTVQAEVVEAVLQQTENLDEVVVIGQNDAYWGEIVVAYYTGRATKKTLRQLCRHQLKAHERPRLFVHVAELPHTITGKIDRQKMKEEGIHEPSSHR</sequence>
<dbReference type="AlphaFoldDB" id="A0A291BZL6"/>
<evidence type="ECO:0000313" key="5">
    <source>
        <dbReference type="EMBL" id="ATF26536.1"/>
    </source>
</evidence>
<dbReference type="InterPro" id="IPR042099">
    <property type="entry name" value="ANL_N_sf"/>
</dbReference>